<dbReference type="EMBL" id="JAAISW010000006">
    <property type="protein sequence ID" value="NSJ43167.1"/>
    <property type="molecule type" value="Genomic_DNA"/>
</dbReference>
<accession>A0AAP9S9H2</accession>
<dbReference type="Proteomes" id="UP000719916">
    <property type="component" value="Unassembled WGS sequence"/>
</dbReference>
<protein>
    <submittedName>
        <fullName evidence="2">Uncharacterized protein</fullName>
    </submittedName>
</protein>
<dbReference type="EMBL" id="CP050964">
    <property type="protein sequence ID" value="QIX93590.1"/>
    <property type="molecule type" value="Genomic_DNA"/>
</dbReference>
<organism evidence="2 3">
    <name type="scientific">Enterocloster clostridioformis</name>
    <dbReference type="NCBI Taxonomy" id="1531"/>
    <lineage>
        <taxon>Bacteria</taxon>
        <taxon>Bacillati</taxon>
        <taxon>Bacillota</taxon>
        <taxon>Clostridia</taxon>
        <taxon>Lachnospirales</taxon>
        <taxon>Lachnospiraceae</taxon>
        <taxon>Enterocloster</taxon>
    </lineage>
</organism>
<evidence type="ECO:0000313" key="3">
    <source>
        <dbReference type="Proteomes" id="UP000501069"/>
    </source>
</evidence>
<gene>
    <name evidence="2" type="ORF">FOC47_25450</name>
    <name evidence="1" type="ORF">G5B26_06130</name>
</gene>
<evidence type="ECO:0000313" key="4">
    <source>
        <dbReference type="Proteomes" id="UP000719916"/>
    </source>
</evidence>
<dbReference type="Proteomes" id="UP000501069">
    <property type="component" value="Chromosome"/>
</dbReference>
<reference evidence="1 4" key="2">
    <citation type="journal article" date="2020" name="Cell Host Microbe">
        <title>Functional and Genomic Variation between Human-Derived Isolates of Lachnospiraceae Reveals Inter- and Intra-Species Diversity.</title>
        <authorList>
            <person name="Sorbara M.T."/>
            <person name="Littmann E.R."/>
            <person name="Fontana E."/>
            <person name="Moody T.U."/>
            <person name="Kohout C.E."/>
            <person name="Gjonbalaj M."/>
            <person name="Eaton V."/>
            <person name="Seok R."/>
            <person name="Leiner I.M."/>
            <person name="Pamer E.G."/>
        </authorList>
    </citation>
    <scope>NUCLEOTIDE SEQUENCE [LARGE SCALE GENOMIC DNA]</scope>
    <source>
        <strain evidence="1 4">MSK.2.26</strain>
    </source>
</reference>
<reference evidence="2 3" key="1">
    <citation type="submission" date="2019-11" db="EMBL/GenBank/DDBJ databases">
        <title>FDA dAtabase for Regulatory Grade micrObial Sequences (FDA-ARGOS): Supporting development and validation of Infectious Disease Dx tests.</title>
        <authorList>
            <person name="Turner S."/>
            <person name="Byrd R."/>
            <person name="Tallon L."/>
            <person name="Sadzewicz L."/>
            <person name="Vavikolanu K."/>
            <person name="Mehta A."/>
            <person name="Aluvathingal J."/>
            <person name="Nadendla S."/>
            <person name="Myers T."/>
            <person name="Yan Y."/>
            <person name="Sichtig H."/>
        </authorList>
    </citation>
    <scope>NUCLEOTIDE SEQUENCE [LARGE SCALE GENOMIC DNA]</scope>
    <source>
        <strain evidence="2 3">FDAARGOS_739</strain>
    </source>
</reference>
<dbReference type="AlphaFoldDB" id="A0AAP9S9H2"/>
<evidence type="ECO:0000313" key="2">
    <source>
        <dbReference type="EMBL" id="QIX93590.1"/>
    </source>
</evidence>
<evidence type="ECO:0000313" key="1">
    <source>
        <dbReference type="EMBL" id="NSJ43167.1"/>
    </source>
</evidence>
<reference evidence="1" key="3">
    <citation type="submission" date="2020-02" db="EMBL/GenBank/DDBJ databases">
        <authorList>
            <person name="Littmann E."/>
            <person name="Sorbara M."/>
        </authorList>
    </citation>
    <scope>NUCLEOTIDE SEQUENCE</scope>
    <source>
        <strain evidence="1">MSK.2.26</strain>
    </source>
</reference>
<proteinExistence type="predicted"/>
<name>A0AAP9S9H2_9FIRM</name>
<sequence length="71" mass="8198">MDRICSNPCINYLSIRRNLASRELLLWVQRYQKKLCIFSCNSLTEIQRFLQMGAALVGTDYLSVDGLNKLV</sequence>